<gene>
    <name evidence="2" type="ORF">CCHL1392_LOCUS486</name>
</gene>
<feature type="compositionally biased region" description="Acidic residues" evidence="1">
    <location>
        <begin position="80"/>
        <end position="89"/>
    </location>
</feature>
<protein>
    <submittedName>
        <fullName evidence="2">Uncharacterized protein</fullName>
    </submittedName>
</protein>
<accession>A0A7S2VV94</accession>
<evidence type="ECO:0000313" key="2">
    <source>
        <dbReference type="EMBL" id="CAD9651559.1"/>
    </source>
</evidence>
<feature type="region of interest" description="Disordered" evidence="1">
    <location>
        <begin position="125"/>
        <end position="155"/>
    </location>
</feature>
<sequence>MKAAVVQAPTGKSVLLFPDEDLGSTVDLSKTQGARKSDAGVVAGIQRYLEKQESSRKMRHQELLTGPADPEEHEEHTGLTDDELNSDGEVDYDYVSRSSLKASSEALVDIVNEVKALKMQEAIEEKAAKPTGSSASKSKAPVPGKPLAGPSHAAK</sequence>
<dbReference type="AlphaFoldDB" id="A0A7S2VV94"/>
<proteinExistence type="predicted"/>
<feature type="compositionally biased region" description="Basic and acidic residues" evidence="1">
    <location>
        <begin position="51"/>
        <end position="62"/>
    </location>
</feature>
<feature type="region of interest" description="Disordered" evidence="1">
    <location>
        <begin position="51"/>
        <end position="89"/>
    </location>
</feature>
<organism evidence="2">
    <name type="scientific">Chlamydomonas chlamydogama</name>
    <dbReference type="NCBI Taxonomy" id="225041"/>
    <lineage>
        <taxon>Eukaryota</taxon>
        <taxon>Viridiplantae</taxon>
        <taxon>Chlorophyta</taxon>
        <taxon>core chlorophytes</taxon>
        <taxon>Chlorophyceae</taxon>
        <taxon>CS clade</taxon>
        <taxon>Chlamydomonadales</taxon>
        <taxon>Chlamydomonadaceae</taxon>
        <taxon>Chlamydomonas</taxon>
    </lineage>
</organism>
<dbReference type="EMBL" id="HBHD01000914">
    <property type="protein sequence ID" value="CAD9651559.1"/>
    <property type="molecule type" value="Transcribed_RNA"/>
</dbReference>
<evidence type="ECO:0000256" key="1">
    <source>
        <dbReference type="SAM" id="MobiDB-lite"/>
    </source>
</evidence>
<reference evidence="2" key="1">
    <citation type="submission" date="2021-01" db="EMBL/GenBank/DDBJ databases">
        <authorList>
            <person name="Corre E."/>
            <person name="Pelletier E."/>
            <person name="Niang G."/>
            <person name="Scheremetjew M."/>
            <person name="Finn R."/>
            <person name="Kale V."/>
            <person name="Holt S."/>
            <person name="Cochrane G."/>
            <person name="Meng A."/>
            <person name="Brown T."/>
            <person name="Cohen L."/>
        </authorList>
    </citation>
    <scope>NUCLEOTIDE SEQUENCE</scope>
    <source>
        <strain evidence="2">SAG 11-48b</strain>
    </source>
</reference>
<name>A0A7S2VV94_9CHLO</name>